<reference evidence="1 2" key="2">
    <citation type="submission" date="2020-01" db="EMBL/GenBank/DDBJ databases">
        <title>Clostridiaceae sp. nov. isolated from the gut of human by culturomics.</title>
        <authorList>
            <person name="Chang Y."/>
        </authorList>
    </citation>
    <scope>NUCLEOTIDE SEQUENCE [LARGE SCALE GENOMIC DNA]</scope>
    <source>
        <strain evidence="1 2">DONG20-135</strain>
    </source>
</reference>
<accession>A0A6N8UF64</accession>
<sequence length="307" mass="37043">MFETAQKYTDMKYCRKEEVAQDFQMLMIDPIWIEIENYRRLFRWSVPFAKEYYITRNSCVNDRINELTDQLYGISFDHRNEHVVWECDTRILNERQQSTAHQFINQMQIALSGDKEMMLFRFLDQWGIDHSIQRKHFAFFLDDQISIILRIFVALEFFDKVTSYAFVLFLLGSHKMLYPLSFLSISELFDINISSPAEFDLTYKLLLFLDKLRLNLSKQVLSLGRNARDDVRILSKQELLQQYPMLSEHQAGFYVTHNQVDHYYTIRDYMTFAEVCYETARYSLEGIVKQNWYRKQRIGKKFMYYVV</sequence>
<dbReference type="EMBL" id="WUUQ01000002">
    <property type="protein sequence ID" value="MXQ73947.1"/>
    <property type="molecule type" value="Genomic_DNA"/>
</dbReference>
<dbReference type="AlphaFoldDB" id="A0A6N8UF64"/>
<reference evidence="1 2" key="1">
    <citation type="submission" date="2019-12" db="EMBL/GenBank/DDBJ databases">
        <authorList>
            <person name="Yang R."/>
        </authorList>
    </citation>
    <scope>NUCLEOTIDE SEQUENCE [LARGE SCALE GENOMIC DNA]</scope>
    <source>
        <strain evidence="1 2">DONG20-135</strain>
    </source>
</reference>
<gene>
    <name evidence="1" type="ORF">GSF08_08335</name>
</gene>
<name>A0A6N8UF64_9FIRM</name>
<proteinExistence type="predicted"/>
<dbReference type="RefSeq" id="WP_160625345.1">
    <property type="nucleotide sequence ID" value="NZ_WUUQ01000002.1"/>
</dbReference>
<comment type="caution">
    <text evidence="1">The sequence shown here is derived from an EMBL/GenBank/DDBJ whole genome shotgun (WGS) entry which is preliminary data.</text>
</comment>
<organism evidence="1 2">
    <name type="scientific">Copranaerobaculum intestinale</name>
    <dbReference type="NCBI Taxonomy" id="2692629"/>
    <lineage>
        <taxon>Bacteria</taxon>
        <taxon>Bacillati</taxon>
        <taxon>Bacillota</taxon>
        <taxon>Erysipelotrichia</taxon>
        <taxon>Erysipelotrichales</taxon>
        <taxon>Erysipelotrichaceae</taxon>
        <taxon>Copranaerobaculum</taxon>
    </lineage>
</organism>
<dbReference type="Proteomes" id="UP000434036">
    <property type="component" value="Unassembled WGS sequence"/>
</dbReference>
<keyword evidence="2" id="KW-1185">Reference proteome</keyword>
<evidence type="ECO:0000313" key="1">
    <source>
        <dbReference type="EMBL" id="MXQ73947.1"/>
    </source>
</evidence>
<evidence type="ECO:0000313" key="2">
    <source>
        <dbReference type="Proteomes" id="UP000434036"/>
    </source>
</evidence>
<protein>
    <submittedName>
        <fullName evidence="1">Uncharacterized protein</fullName>
    </submittedName>
</protein>